<sequence length="118" mass="12081">MGVPAFLPLALPAGYPFWAGEEEPLPAADAVHPQPRAGLLVQHGGGHTTAPPACTADTWVRNAPAKYGKFAYSTAFGCSVATGPLGAETAGPDSTLLLSDDGLHWRSRVAGVSRSVTA</sequence>
<dbReference type="AlphaFoldDB" id="A0A5C6IZI1"/>
<reference evidence="2" key="1">
    <citation type="journal article" date="2019" name="Microbiol. Resour. Announc.">
        <title>Draft Genomic Sequences of Streptomyces misionensis and Streptomyces albidoflavus, bacteria applied for phytopathogen biocontrol.</title>
        <authorList>
            <person name="Pylro V."/>
            <person name="Dias A."/>
            <person name="Andreote F."/>
            <person name="Varani A."/>
            <person name="Andreote C."/>
            <person name="Bernardo E."/>
            <person name="Martins T."/>
        </authorList>
    </citation>
    <scope>NUCLEOTIDE SEQUENCE [LARGE SCALE GENOMIC DNA]</scope>
    <source>
        <strain evidence="2">66</strain>
    </source>
</reference>
<dbReference type="InterPro" id="IPR016624">
    <property type="entry name" value="UCP014753"/>
</dbReference>
<evidence type="ECO:0000313" key="3">
    <source>
        <dbReference type="Proteomes" id="UP000320481"/>
    </source>
</evidence>
<evidence type="ECO:0000313" key="2">
    <source>
        <dbReference type="EMBL" id="TWV34200.1"/>
    </source>
</evidence>
<dbReference type="InterPro" id="IPR049237">
    <property type="entry name" value="DUF2264_C"/>
</dbReference>
<dbReference type="PANTHER" id="PTHR35339">
    <property type="entry name" value="LINALOOL DEHYDRATASE_ISOMERASE DOMAIN-CONTAINING PROTEIN"/>
    <property type="match status" value="1"/>
</dbReference>
<dbReference type="Proteomes" id="UP000320481">
    <property type="component" value="Unassembled WGS sequence"/>
</dbReference>
<keyword evidence="3" id="KW-1185">Reference proteome</keyword>
<feature type="domain" description="DUF2264" evidence="1">
    <location>
        <begin position="36"/>
        <end position="109"/>
    </location>
</feature>
<evidence type="ECO:0000259" key="1">
    <source>
        <dbReference type="Pfam" id="PF20938"/>
    </source>
</evidence>
<dbReference type="PANTHER" id="PTHR35339:SF4">
    <property type="entry name" value="LINALOOL DEHYDRATASE_ISOMERASE DOMAIN-CONTAINING PROTEIN"/>
    <property type="match status" value="1"/>
</dbReference>
<organism evidence="2 3">
    <name type="scientific">Streptomyces misionensis</name>
    <dbReference type="NCBI Taxonomy" id="67331"/>
    <lineage>
        <taxon>Bacteria</taxon>
        <taxon>Bacillati</taxon>
        <taxon>Actinomycetota</taxon>
        <taxon>Actinomycetes</taxon>
        <taxon>Kitasatosporales</taxon>
        <taxon>Streptomycetaceae</taxon>
        <taxon>Streptomyces</taxon>
    </lineage>
</organism>
<accession>A0A5C6IZI1</accession>
<dbReference type="Pfam" id="PF20938">
    <property type="entry name" value="DUF2264_C"/>
    <property type="match status" value="1"/>
</dbReference>
<dbReference type="EMBL" id="VOGW01000174">
    <property type="protein sequence ID" value="TWV34200.1"/>
    <property type="molecule type" value="Genomic_DNA"/>
</dbReference>
<comment type="caution">
    <text evidence="2">The sequence shown here is derived from an EMBL/GenBank/DDBJ whole genome shotgun (WGS) entry which is preliminary data.</text>
</comment>
<protein>
    <recommendedName>
        <fullName evidence="1">DUF2264 domain-containing protein</fullName>
    </recommendedName>
</protein>
<name>A0A5C6IZI1_9ACTN</name>
<gene>
    <name evidence="2" type="ORF">FRZ03_28965</name>
</gene>
<proteinExistence type="predicted"/>